<feature type="signal peptide" evidence="1">
    <location>
        <begin position="1"/>
        <end position="17"/>
    </location>
</feature>
<dbReference type="RefSeq" id="WP_125319754.1">
    <property type="nucleotide sequence ID" value="NZ_AP024889.1"/>
</dbReference>
<dbReference type="Proteomes" id="UP000269041">
    <property type="component" value="Unassembled WGS sequence"/>
</dbReference>
<gene>
    <name evidence="2" type="ORF">EJA03_02955</name>
</gene>
<dbReference type="AlphaFoldDB" id="A0A427U778"/>
<sequence length="151" mass="17610">MMRLATSLFLLSSSAIANVQTSYDELNDKFAECSVIQPINGDMRDEWLIKQSEPVIKTMLLTLKHRAFQRCIEKADKEHLYQSFLVYINTGNREPLDLYLALRENDLLSSQKQYIDSEFLENADRLTKLSSFSENFDTLQAFEIFKKQINK</sequence>
<evidence type="ECO:0000313" key="3">
    <source>
        <dbReference type="Proteomes" id="UP000269041"/>
    </source>
</evidence>
<dbReference type="OrthoDB" id="5873129at2"/>
<feature type="chain" id="PRO_5019287204" evidence="1">
    <location>
        <begin position="18"/>
        <end position="151"/>
    </location>
</feature>
<keyword evidence="1" id="KW-0732">Signal</keyword>
<accession>A0A427U778</accession>
<comment type="caution">
    <text evidence="2">The sequence shown here is derived from an EMBL/GenBank/DDBJ whole genome shotgun (WGS) entry which is preliminary data.</text>
</comment>
<dbReference type="EMBL" id="RSFA01000007">
    <property type="protein sequence ID" value="RSD32545.1"/>
    <property type="molecule type" value="Genomic_DNA"/>
</dbReference>
<reference evidence="2 3" key="1">
    <citation type="submission" date="2018-12" db="EMBL/GenBank/DDBJ databases">
        <title>Genomic taxonomy of the Vibrionaceae family.</title>
        <authorList>
            <person name="Gomez-Gil B."/>
            <person name="Enciso-Ibarra K."/>
        </authorList>
    </citation>
    <scope>NUCLEOTIDE SEQUENCE [LARGE SCALE GENOMIC DNA]</scope>
    <source>
        <strain evidence="2 3">CAIM 594</strain>
    </source>
</reference>
<name>A0A427U778_9VIBR</name>
<organism evidence="2 3">
    <name type="scientific">Vibrio pectenicida</name>
    <dbReference type="NCBI Taxonomy" id="62763"/>
    <lineage>
        <taxon>Bacteria</taxon>
        <taxon>Pseudomonadati</taxon>
        <taxon>Pseudomonadota</taxon>
        <taxon>Gammaproteobacteria</taxon>
        <taxon>Vibrionales</taxon>
        <taxon>Vibrionaceae</taxon>
        <taxon>Vibrio</taxon>
    </lineage>
</organism>
<evidence type="ECO:0000313" key="2">
    <source>
        <dbReference type="EMBL" id="RSD32545.1"/>
    </source>
</evidence>
<evidence type="ECO:0000256" key="1">
    <source>
        <dbReference type="SAM" id="SignalP"/>
    </source>
</evidence>
<keyword evidence="3" id="KW-1185">Reference proteome</keyword>
<proteinExistence type="predicted"/>
<protein>
    <submittedName>
        <fullName evidence="2">Uncharacterized protein</fullName>
    </submittedName>
</protein>